<feature type="domain" description="Ubiquitin-like modifier-activating enzyme Atg7 N-terminal" evidence="12">
    <location>
        <begin position="9"/>
        <end position="314"/>
    </location>
</feature>
<comment type="function">
    <text evidence="10">E1-like activating enzyme involved in the 2 ubiquitin-like systems required for autophagy.</text>
</comment>
<dbReference type="AlphaFoldDB" id="A0A1J1HY84"/>
<evidence type="ECO:0000256" key="9">
    <source>
        <dbReference type="PIRSR" id="PIRSR606285-1"/>
    </source>
</evidence>
<gene>
    <name evidence="13" type="ORF">CLUMA_CG006505</name>
</gene>
<dbReference type="Pfam" id="PF00899">
    <property type="entry name" value="ThiF"/>
    <property type="match status" value="1"/>
</dbReference>
<keyword evidence="14" id="KW-1185">Reference proteome</keyword>
<dbReference type="InterPro" id="IPR035985">
    <property type="entry name" value="Ubiquitin-activating_enz"/>
</dbReference>
<dbReference type="GO" id="GO:0034727">
    <property type="term" value="P:piecemeal microautophagy of the nucleus"/>
    <property type="evidence" value="ECO:0007669"/>
    <property type="project" value="TreeGrafter"/>
</dbReference>
<dbReference type="InterPro" id="IPR032197">
    <property type="entry name" value="Atg7_N"/>
</dbReference>
<dbReference type="InterPro" id="IPR042523">
    <property type="entry name" value="Atg7_N_2"/>
</dbReference>
<dbReference type="Gene3D" id="3.40.140.70">
    <property type="entry name" value="Ubiquitin-like modifier-activating enzyme ATG7 N-terminal domain"/>
    <property type="match status" value="1"/>
</dbReference>
<protein>
    <recommendedName>
        <fullName evidence="3 10">Ubiquitin-like modifier-activating enzyme ATG7</fullName>
    </recommendedName>
    <alternativeName>
        <fullName evidence="10">Autophagy-related protein 7</fullName>
    </alternativeName>
</protein>
<keyword evidence="7 10" id="KW-0653">Protein transport</keyword>
<sequence length="682" mass="77443">MSDKNKVFQYVQLKSVVSPDFWYKLAETKLNIEKLNENSKNIFGSFTNFNSQNCVVNLDCTAFNSHFKPRINSFHCHGTLLNRNTIESFKDSDKAELLKKEGEQLIDNIVNGLCLEDPTLLVPFILLSYADLKKYNFYYWFAFPASIDPVFYENSTPQKLVDVFPQQDIANFNDTYRNFEDQRLVSFFLCNEKLEIKLLKDLIRCDNLEGNLKEVDLNLTYFSFSDPSEYENPAWPLRNFVFMLLKLCPNLIGKQIKVISVRQDSKRTLTPSLIFTLDLQAVKINEKDEIKWTGWERNNQGKLLPKMSSMGESMDPEKLSDHFSNLNLKLMKWRLLPNLNLDVIKSQKCLLFGAGTLGCAIARNLLSWGVSNITFVDYGNVAFSNPVRQNLFTHDDAVKKKPKAIAAAERLKEILPHIKASGHVLQIPMPGHIISDSMRQKTIENIHQIKQLVESHDVMFLLTDSRESRWLPTLLGASFGKIVITTALGFDSYLVMRHGGASLNEVNDDDMNVPGLKCISGCRLGCYFCNDITAPGNSMKDRTLDQQCTVTRPGVSNISSAIAVELLVSILQHEKKHSAPAYYQMSHKDADASIPEGILGIVPHSIRGYLNNFEHILPATERFSQCIACSEKVLKEFEKNGEDFLLRVFNSAEYLEEITGIDKIAEVDNAIIDCDDFDIDSE</sequence>
<feature type="domain" description="THIF-type NAD/FAD binding fold" evidence="11">
    <location>
        <begin position="331"/>
        <end position="589"/>
    </location>
</feature>
<comment type="subcellular location">
    <subcellularLocation>
        <location evidence="10">Cytoplasm</location>
    </subcellularLocation>
    <subcellularLocation>
        <location evidence="10">Preautophagosomal structure</location>
    </subcellularLocation>
</comment>
<evidence type="ECO:0000259" key="11">
    <source>
        <dbReference type="Pfam" id="PF00899"/>
    </source>
</evidence>
<dbReference type="InterPro" id="IPR042522">
    <property type="entry name" value="Atg7_N_1"/>
</dbReference>
<evidence type="ECO:0000256" key="2">
    <source>
        <dbReference type="ARBA" id="ARBA00011738"/>
    </source>
</evidence>
<dbReference type="InterPro" id="IPR000594">
    <property type="entry name" value="ThiF_NAD_FAD-bd"/>
</dbReference>
<keyword evidence="5 10" id="KW-0963">Cytoplasm</keyword>
<evidence type="ECO:0000256" key="8">
    <source>
        <dbReference type="ARBA" id="ARBA00023006"/>
    </source>
</evidence>
<evidence type="ECO:0000256" key="5">
    <source>
        <dbReference type="ARBA" id="ARBA00022490"/>
    </source>
</evidence>
<dbReference type="PANTHER" id="PTHR10953">
    <property type="entry name" value="UBIQUITIN-ACTIVATING ENZYME E1"/>
    <property type="match status" value="1"/>
</dbReference>
<reference evidence="13 14" key="1">
    <citation type="submission" date="2015-04" db="EMBL/GenBank/DDBJ databases">
        <authorList>
            <person name="Syromyatnikov M.Y."/>
            <person name="Popov V.N."/>
        </authorList>
    </citation>
    <scope>NUCLEOTIDE SEQUENCE [LARGE SCALE GENOMIC DNA]</scope>
</reference>
<dbReference type="FunFam" id="3.40.50.720:FF:000395">
    <property type="entry name" value="ubiquitin-like modifier-activating enzyme ATG7"/>
    <property type="match status" value="1"/>
</dbReference>
<keyword evidence="8 10" id="KW-0072">Autophagy</keyword>
<accession>A0A1J1HY84</accession>
<feature type="active site" description="Glycyl thioester intermediate" evidence="9">
    <location>
        <position position="548"/>
    </location>
</feature>
<dbReference type="GO" id="GO:0000045">
    <property type="term" value="P:autophagosome assembly"/>
    <property type="evidence" value="ECO:0007669"/>
    <property type="project" value="TreeGrafter"/>
</dbReference>
<dbReference type="GO" id="GO:0032446">
    <property type="term" value="P:protein modification by small protein conjugation"/>
    <property type="evidence" value="ECO:0007669"/>
    <property type="project" value="TreeGrafter"/>
</dbReference>
<organism evidence="13 14">
    <name type="scientific">Clunio marinus</name>
    <dbReference type="NCBI Taxonomy" id="568069"/>
    <lineage>
        <taxon>Eukaryota</taxon>
        <taxon>Metazoa</taxon>
        <taxon>Ecdysozoa</taxon>
        <taxon>Arthropoda</taxon>
        <taxon>Hexapoda</taxon>
        <taxon>Insecta</taxon>
        <taxon>Pterygota</taxon>
        <taxon>Neoptera</taxon>
        <taxon>Endopterygota</taxon>
        <taxon>Diptera</taxon>
        <taxon>Nematocera</taxon>
        <taxon>Chironomoidea</taxon>
        <taxon>Chironomidae</taxon>
        <taxon>Clunio</taxon>
    </lineage>
</organism>
<evidence type="ECO:0000256" key="3">
    <source>
        <dbReference type="ARBA" id="ARBA00017647"/>
    </source>
</evidence>
<dbReference type="NCBIfam" id="TIGR01381">
    <property type="entry name" value="E1_like_apg7"/>
    <property type="match status" value="1"/>
</dbReference>
<dbReference type="GO" id="GO:0019778">
    <property type="term" value="F:Atg12 activating enzyme activity"/>
    <property type="evidence" value="ECO:0007669"/>
    <property type="project" value="TreeGrafter"/>
</dbReference>
<dbReference type="GO" id="GO:0019779">
    <property type="term" value="F:Atg8 activating enzyme activity"/>
    <property type="evidence" value="ECO:0007669"/>
    <property type="project" value="TreeGrafter"/>
</dbReference>
<dbReference type="OrthoDB" id="338614at2759"/>
<keyword evidence="4 10" id="KW-0813">Transport</keyword>
<evidence type="ECO:0000256" key="4">
    <source>
        <dbReference type="ARBA" id="ARBA00022448"/>
    </source>
</evidence>
<keyword evidence="6 10" id="KW-0833">Ubl conjugation pathway</keyword>
<evidence type="ECO:0000259" key="12">
    <source>
        <dbReference type="Pfam" id="PF16420"/>
    </source>
</evidence>
<dbReference type="Gene3D" id="3.40.140.100">
    <property type="entry name" value="Ubiquitin-like modifier-activating enzyme ATG7 C-terminal domain"/>
    <property type="match status" value="1"/>
</dbReference>
<dbReference type="GO" id="GO:0000422">
    <property type="term" value="P:autophagy of mitochondrion"/>
    <property type="evidence" value="ECO:0007669"/>
    <property type="project" value="TreeGrafter"/>
</dbReference>
<evidence type="ECO:0000313" key="13">
    <source>
        <dbReference type="EMBL" id="CRK92981.1"/>
    </source>
</evidence>
<dbReference type="InterPro" id="IPR045886">
    <property type="entry name" value="ThiF/MoeB/HesA"/>
</dbReference>
<dbReference type="InterPro" id="IPR006285">
    <property type="entry name" value="Atg7"/>
</dbReference>
<dbReference type="STRING" id="568069.A0A1J1HY84"/>
<dbReference type="EMBL" id="CVRI01000036">
    <property type="protein sequence ID" value="CRK92981.1"/>
    <property type="molecule type" value="Genomic_DNA"/>
</dbReference>
<evidence type="ECO:0000256" key="1">
    <source>
        <dbReference type="ARBA" id="ARBA00010931"/>
    </source>
</evidence>
<name>A0A1J1HY84_9DIPT</name>
<dbReference type="GO" id="GO:0015031">
    <property type="term" value="P:protein transport"/>
    <property type="evidence" value="ECO:0007669"/>
    <property type="project" value="UniProtKB-UniRule"/>
</dbReference>
<dbReference type="Proteomes" id="UP000183832">
    <property type="component" value="Unassembled WGS sequence"/>
</dbReference>
<dbReference type="PANTHER" id="PTHR10953:SF3">
    <property type="entry name" value="UBIQUITIN-LIKE MODIFIER-ACTIVATING ENZYME ATG7"/>
    <property type="match status" value="1"/>
</dbReference>
<proteinExistence type="inferred from homology"/>
<evidence type="ECO:0000256" key="7">
    <source>
        <dbReference type="ARBA" id="ARBA00022927"/>
    </source>
</evidence>
<evidence type="ECO:0000256" key="10">
    <source>
        <dbReference type="RuleBase" id="RU366022"/>
    </source>
</evidence>
<comment type="similarity">
    <text evidence="1 10">Belongs to the ATG7 family.</text>
</comment>
<comment type="subunit">
    <text evidence="2 10">Homodimer.</text>
</comment>
<evidence type="ECO:0000313" key="14">
    <source>
        <dbReference type="Proteomes" id="UP000183832"/>
    </source>
</evidence>
<dbReference type="Pfam" id="PF16420">
    <property type="entry name" value="ATG7_N"/>
    <property type="match status" value="1"/>
</dbReference>
<dbReference type="Gene3D" id="3.40.50.720">
    <property type="entry name" value="NAD(P)-binding Rossmann-like Domain"/>
    <property type="match status" value="1"/>
</dbReference>
<dbReference type="GO" id="GO:0000407">
    <property type="term" value="C:phagophore assembly site"/>
    <property type="evidence" value="ECO:0007669"/>
    <property type="project" value="UniProtKB-SubCell"/>
</dbReference>
<evidence type="ECO:0000256" key="6">
    <source>
        <dbReference type="ARBA" id="ARBA00022786"/>
    </source>
</evidence>
<dbReference type="SUPFAM" id="SSF69572">
    <property type="entry name" value="Activating enzymes of the ubiquitin-like proteins"/>
    <property type="match status" value="1"/>
</dbReference>
<dbReference type="GO" id="GO:0006995">
    <property type="term" value="P:cellular response to nitrogen starvation"/>
    <property type="evidence" value="ECO:0007669"/>
    <property type="project" value="TreeGrafter"/>
</dbReference>